<name>A0ABU5AI00_9HYPH</name>
<evidence type="ECO:0000313" key="10">
    <source>
        <dbReference type="Proteomes" id="UP001276564"/>
    </source>
</evidence>
<evidence type="ECO:0000259" key="8">
    <source>
        <dbReference type="PROSITE" id="PS50126"/>
    </source>
</evidence>
<dbReference type="InterPro" id="IPR012340">
    <property type="entry name" value="NA-bd_OB-fold"/>
</dbReference>
<dbReference type="Gene3D" id="3.30.300.20">
    <property type="match status" value="2"/>
</dbReference>
<dbReference type="Pfam" id="PF13184">
    <property type="entry name" value="KH_NusA_1st"/>
    <property type="match status" value="1"/>
</dbReference>
<dbReference type="InterPro" id="IPR010213">
    <property type="entry name" value="TF_NusA"/>
</dbReference>
<dbReference type="PANTHER" id="PTHR22648:SF0">
    <property type="entry name" value="TRANSCRIPTION TERMINATION_ANTITERMINATION PROTEIN NUSA"/>
    <property type="match status" value="1"/>
</dbReference>
<dbReference type="HAMAP" id="MF_00945_B">
    <property type="entry name" value="NusA_B"/>
    <property type="match status" value="1"/>
</dbReference>
<comment type="similarity">
    <text evidence="7">Belongs to the NusA family.</text>
</comment>
<keyword evidence="2 7" id="KW-0963">Cytoplasm</keyword>
<organism evidence="9 10">
    <name type="scientific">Mesorhizobium abyssinicae</name>
    <dbReference type="NCBI Taxonomy" id="1209958"/>
    <lineage>
        <taxon>Bacteria</taxon>
        <taxon>Pseudomonadati</taxon>
        <taxon>Pseudomonadota</taxon>
        <taxon>Alphaproteobacteria</taxon>
        <taxon>Hyphomicrobiales</taxon>
        <taxon>Phyllobacteriaceae</taxon>
        <taxon>Mesorhizobium</taxon>
    </lineage>
</organism>
<dbReference type="CDD" id="cd02134">
    <property type="entry name" value="KH-II_NusA_rpt1"/>
    <property type="match status" value="1"/>
</dbReference>
<comment type="subunit">
    <text evidence="7">Monomer. Binds directly to the core enzyme of the DNA-dependent RNA polymerase and to nascent RNA.</text>
</comment>
<protein>
    <recommendedName>
        <fullName evidence="7">Transcription termination/antitermination protein NusA</fullName>
    </recommendedName>
</protein>
<evidence type="ECO:0000256" key="5">
    <source>
        <dbReference type="ARBA" id="ARBA00023015"/>
    </source>
</evidence>
<dbReference type="Gene3D" id="2.40.50.140">
    <property type="entry name" value="Nucleic acid-binding proteins"/>
    <property type="match status" value="1"/>
</dbReference>
<dbReference type="EMBL" id="JAVIIP010000002">
    <property type="protein sequence ID" value="MDX8536909.1"/>
    <property type="molecule type" value="Genomic_DNA"/>
</dbReference>
<dbReference type="PANTHER" id="PTHR22648">
    <property type="entry name" value="TRANSCRIPTION TERMINATION FACTOR NUSA"/>
    <property type="match status" value="1"/>
</dbReference>
<proteinExistence type="inferred from homology"/>
<evidence type="ECO:0000256" key="6">
    <source>
        <dbReference type="ARBA" id="ARBA00023163"/>
    </source>
</evidence>
<dbReference type="Pfam" id="PF14520">
    <property type="entry name" value="HHH_5"/>
    <property type="match status" value="1"/>
</dbReference>
<dbReference type="NCBIfam" id="TIGR01953">
    <property type="entry name" value="NusA"/>
    <property type="match status" value="1"/>
</dbReference>
<dbReference type="Pfam" id="PF00575">
    <property type="entry name" value="S1"/>
    <property type="match status" value="1"/>
</dbReference>
<comment type="subcellular location">
    <subcellularLocation>
        <location evidence="7">Cytoplasm</location>
    </subcellularLocation>
</comment>
<dbReference type="InterPro" id="IPR058582">
    <property type="entry name" value="KH_NusA_2nd"/>
</dbReference>
<evidence type="ECO:0000256" key="3">
    <source>
        <dbReference type="ARBA" id="ARBA00022814"/>
    </source>
</evidence>
<dbReference type="SUPFAM" id="SSF54814">
    <property type="entry name" value="Prokaryotic type KH domain (KH-domain type II)"/>
    <property type="match status" value="2"/>
</dbReference>
<dbReference type="Pfam" id="PF08529">
    <property type="entry name" value="NusA_N"/>
    <property type="match status" value="1"/>
</dbReference>
<dbReference type="InterPro" id="IPR009019">
    <property type="entry name" value="KH_sf_prok-type"/>
</dbReference>
<dbReference type="Proteomes" id="UP001276564">
    <property type="component" value="Unassembled WGS sequence"/>
</dbReference>
<dbReference type="CDD" id="cd22529">
    <property type="entry name" value="KH-II_NusA_rpt2"/>
    <property type="match status" value="1"/>
</dbReference>
<dbReference type="SMART" id="SM00322">
    <property type="entry name" value="KH"/>
    <property type="match status" value="2"/>
</dbReference>
<evidence type="ECO:0000256" key="7">
    <source>
        <dbReference type="HAMAP-Rule" id="MF_00945"/>
    </source>
</evidence>
<comment type="function">
    <text evidence="7">Participates in both transcription termination and antitermination.</text>
</comment>
<dbReference type="SUPFAM" id="SSF50249">
    <property type="entry name" value="Nucleic acid-binding proteins"/>
    <property type="match status" value="1"/>
</dbReference>
<dbReference type="InterPro" id="IPR003029">
    <property type="entry name" value="S1_domain"/>
</dbReference>
<dbReference type="PROSITE" id="PS50084">
    <property type="entry name" value="KH_TYPE_1"/>
    <property type="match status" value="1"/>
</dbReference>
<dbReference type="SUPFAM" id="SSF69705">
    <property type="entry name" value="Transcription factor NusA, N-terminal domain"/>
    <property type="match status" value="1"/>
</dbReference>
<dbReference type="Pfam" id="PF26594">
    <property type="entry name" value="KH_NusA_2nd"/>
    <property type="match status" value="1"/>
</dbReference>
<dbReference type="PROSITE" id="PS50126">
    <property type="entry name" value="S1"/>
    <property type="match status" value="1"/>
</dbReference>
<keyword evidence="6 7" id="KW-0804">Transcription</keyword>
<dbReference type="InterPro" id="IPR013735">
    <property type="entry name" value="TF_NusA_N"/>
</dbReference>
<sequence length="531" mass="58834">MVVSANRLELLQIADAVAREKSIDKSIVIAAMADAIQKAARSRYGQETNIRADINANTGEMKLQRLMEVVEKVEDYATQIAISSARERNPDAQLGDFIAEQLPPMDFGRIAAQSAKQVIVQKVREAERDRQYDEYKDRIGEIVNGTVKRVEYGNVIVDLGRGEAIIRRDELIPRENYKYGDRVRAYVYDVRREQRGPQIFLSRTHPQFMAKLFTMEVPEIYDGIIEIKSVARDPGSRAKIAVISRDSSIDPVGACVGMRGSRVQAVVGELQGEKIDIIPWSPSAASFIVNALQPAEVAKVVLDEDAERIEVVVPDDQLSLAIGRRGQNVRLASQLTGWDIDILTEQEESERRQKEFVERSALFMEALDVDEMVGQVLASEGFTSVEEVAYVDAGEIASIDGFDEDTASEIQTRAREYLEKIEAEHDDKRKALGVEDELREIPGITTAMMVTLGEDGVKTIEDFAGYAADDLTGWKERKDGETKVYPGVLASHGVSRADAEQMVLAARLKAGWITEDELAAQEAPADEAVGA</sequence>
<dbReference type="InterPro" id="IPR036555">
    <property type="entry name" value="NusA_N_sf"/>
</dbReference>
<dbReference type="InterPro" id="IPR004087">
    <property type="entry name" value="KH_dom"/>
</dbReference>
<keyword evidence="3 7" id="KW-0889">Transcription antitermination</keyword>
<dbReference type="Gene3D" id="3.30.1480.10">
    <property type="entry name" value="NusA, N-terminal domain"/>
    <property type="match status" value="1"/>
</dbReference>
<evidence type="ECO:0000313" key="9">
    <source>
        <dbReference type="EMBL" id="MDX8536909.1"/>
    </source>
</evidence>
<dbReference type="NCBIfam" id="TIGR01954">
    <property type="entry name" value="nusA_Cterm_rpt"/>
    <property type="match status" value="1"/>
</dbReference>
<evidence type="ECO:0000256" key="1">
    <source>
        <dbReference type="ARBA" id="ARBA00022472"/>
    </source>
</evidence>
<dbReference type="InterPro" id="IPR030842">
    <property type="entry name" value="TF_NusA_bacterial"/>
</dbReference>
<evidence type="ECO:0000256" key="4">
    <source>
        <dbReference type="ARBA" id="ARBA00022884"/>
    </source>
</evidence>
<dbReference type="RefSeq" id="WP_127282761.1">
    <property type="nucleotide sequence ID" value="NZ_JARAKC010000003.1"/>
</dbReference>
<dbReference type="InterPro" id="IPR010995">
    <property type="entry name" value="DNA_repair_Rad51/TF_NusA_a-hlx"/>
</dbReference>
<dbReference type="InterPro" id="IPR010214">
    <property type="entry name" value="Tscrpt_termin_fac_NusA_C_rpt"/>
</dbReference>
<dbReference type="InterPro" id="IPR015946">
    <property type="entry name" value="KH_dom-like_a/b"/>
</dbReference>
<gene>
    <name evidence="7 9" type="primary">nusA</name>
    <name evidence="9" type="ORF">RFM23_04650</name>
</gene>
<keyword evidence="4 7" id="KW-0694">RNA-binding</keyword>
<feature type="domain" description="S1 motif" evidence="8">
    <location>
        <begin position="140"/>
        <end position="204"/>
    </location>
</feature>
<keyword evidence="1 7" id="KW-0806">Transcription termination</keyword>
<reference evidence="9 10" key="1">
    <citation type="submission" date="2023-08" db="EMBL/GenBank/DDBJ databases">
        <title>Implementing the SeqCode for naming new Mesorhizobium species isolated from Vachellia karroo root nodules.</title>
        <authorList>
            <person name="Van Lill M."/>
        </authorList>
    </citation>
    <scope>NUCLEOTIDE SEQUENCE [LARGE SCALE GENOMIC DNA]</scope>
    <source>
        <strain evidence="9 10">VK4B</strain>
    </source>
</reference>
<keyword evidence="10" id="KW-1185">Reference proteome</keyword>
<dbReference type="InterPro" id="IPR025249">
    <property type="entry name" value="TF_NusA_KH_1st"/>
</dbReference>
<comment type="caution">
    <text evidence="9">The sequence shown here is derived from an EMBL/GenBank/DDBJ whole genome shotgun (WGS) entry which is preliminary data.</text>
</comment>
<dbReference type="CDD" id="cd04455">
    <property type="entry name" value="S1_NusA"/>
    <property type="match status" value="1"/>
</dbReference>
<evidence type="ECO:0000256" key="2">
    <source>
        <dbReference type="ARBA" id="ARBA00022490"/>
    </source>
</evidence>
<keyword evidence="5 7" id="KW-0805">Transcription regulation</keyword>
<dbReference type="SUPFAM" id="SSF47794">
    <property type="entry name" value="Rad51 N-terminal domain-like"/>
    <property type="match status" value="2"/>
</dbReference>
<accession>A0ABU5AI00</accession>
<dbReference type="SMART" id="SM00316">
    <property type="entry name" value="S1"/>
    <property type="match status" value="1"/>
</dbReference>
<dbReference type="Gene3D" id="1.10.150.20">
    <property type="entry name" value="5' to 3' exonuclease, C-terminal subdomain"/>
    <property type="match status" value="2"/>
</dbReference>